<dbReference type="AlphaFoldDB" id="A0A956LWF4"/>
<dbReference type="Pfam" id="PF01713">
    <property type="entry name" value="Smr"/>
    <property type="match status" value="1"/>
</dbReference>
<proteinExistence type="predicted"/>
<evidence type="ECO:0000313" key="2">
    <source>
        <dbReference type="EMBL" id="MCA9726578.1"/>
    </source>
</evidence>
<accession>A0A956LWF4</accession>
<comment type="caution">
    <text evidence="2">The sequence shown here is derived from an EMBL/GenBank/DDBJ whole genome shotgun (WGS) entry which is preliminary data.</text>
</comment>
<name>A0A956LWF4_UNCEI</name>
<sequence>MTEERDGNASEEPVELPIEDFLDLHPFRPKEILEVVDSYLEAAVEHGWREVRLIHGKGTGFQRDRIQQRLRDHPLVESFRDAPASRGHWGATVVHLKAAE</sequence>
<gene>
    <name evidence="2" type="ORF">KC729_02780</name>
</gene>
<dbReference type="InterPro" id="IPR002625">
    <property type="entry name" value="Smr_dom"/>
</dbReference>
<dbReference type="PROSITE" id="PS50828">
    <property type="entry name" value="SMR"/>
    <property type="match status" value="1"/>
</dbReference>
<dbReference type="Gene3D" id="3.30.1370.110">
    <property type="match status" value="1"/>
</dbReference>
<dbReference type="EMBL" id="JAGQHR010000045">
    <property type="protein sequence ID" value="MCA9726578.1"/>
    <property type="molecule type" value="Genomic_DNA"/>
</dbReference>
<protein>
    <submittedName>
        <fullName evidence="2">Smr/MutS family protein</fullName>
    </submittedName>
</protein>
<dbReference type="InterPro" id="IPR036063">
    <property type="entry name" value="Smr_dom_sf"/>
</dbReference>
<organism evidence="2 3">
    <name type="scientific">Eiseniibacteriota bacterium</name>
    <dbReference type="NCBI Taxonomy" id="2212470"/>
    <lineage>
        <taxon>Bacteria</taxon>
        <taxon>Candidatus Eiseniibacteriota</taxon>
    </lineage>
</organism>
<reference evidence="2" key="2">
    <citation type="journal article" date="2021" name="Microbiome">
        <title>Successional dynamics and alternative stable states in a saline activated sludge microbial community over 9 years.</title>
        <authorList>
            <person name="Wang Y."/>
            <person name="Ye J."/>
            <person name="Ju F."/>
            <person name="Liu L."/>
            <person name="Boyd J.A."/>
            <person name="Deng Y."/>
            <person name="Parks D.H."/>
            <person name="Jiang X."/>
            <person name="Yin X."/>
            <person name="Woodcroft B.J."/>
            <person name="Tyson G.W."/>
            <person name="Hugenholtz P."/>
            <person name="Polz M.F."/>
            <person name="Zhang T."/>
        </authorList>
    </citation>
    <scope>NUCLEOTIDE SEQUENCE</scope>
    <source>
        <strain evidence="2">HKST-UBA01</strain>
    </source>
</reference>
<feature type="domain" description="Smr" evidence="1">
    <location>
        <begin position="22"/>
        <end position="97"/>
    </location>
</feature>
<evidence type="ECO:0000259" key="1">
    <source>
        <dbReference type="PROSITE" id="PS50828"/>
    </source>
</evidence>
<evidence type="ECO:0000313" key="3">
    <source>
        <dbReference type="Proteomes" id="UP000697710"/>
    </source>
</evidence>
<dbReference type="SMART" id="SM00463">
    <property type="entry name" value="SMR"/>
    <property type="match status" value="1"/>
</dbReference>
<reference evidence="2" key="1">
    <citation type="submission" date="2020-04" db="EMBL/GenBank/DDBJ databases">
        <authorList>
            <person name="Zhang T."/>
        </authorList>
    </citation>
    <scope>NUCLEOTIDE SEQUENCE</scope>
    <source>
        <strain evidence="2">HKST-UBA01</strain>
    </source>
</reference>
<dbReference type="SUPFAM" id="SSF160443">
    <property type="entry name" value="SMR domain-like"/>
    <property type="match status" value="1"/>
</dbReference>
<dbReference type="Proteomes" id="UP000697710">
    <property type="component" value="Unassembled WGS sequence"/>
</dbReference>